<gene>
    <name evidence="2" type="ORF">SDC9_180574</name>
</gene>
<protein>
    <submittedName>
        <fullName evidence="2">Uncharacterized protein</fullName>
    </submittedName>
</protein>
<accession>A0A645H245</accession>
<organism evidence="2">
    <name type="scientific">bioreactor metagenome</name>
    <dbReference type="NCBI Taxonomy" id="1076179"/>
    <lineage>
        <taxon>unclassified sequences</taxon>
        <taxon>metagenomes</taxon>
        <taxon>ecological metagenomes</taxon>
    </lineage>
</organism>
<sequence>MPCHQQIPVGHPQCQQADAHGAQKRSPNIPYCNLQPADRRTVKTLRAAGCRIPHHLAGNGQRNGDGVNAQHPGNRPQQHHLLCAVAADARDPGLL</sequence>
<dbReference type="EMBL" id="VSSQ01085435">
    <property type="protein sequence ID" value="MPN33091.1"/>
    <property type="molecule type" value="Genomic_DNA"/>
</dbReference>
<reference evidence="2" key="1">
    <citation type="submission" date="2019-08" db="EMBL/GenBank/DDBJ databases">
        <authorList>
            <person name="Kucharzyk K."/>
            <person name="Murdoch R.W."/>
            <person name="Higgins S."/>
            <person name="Loffler F."/>
        </authorList>
    </citation>
    <scope>NUCLEOTIDE SEQUENCE</scope>
</reference>
<name>A0A645H245_9ZZZZ</name>
<comment type="caution">
    <text evidence="2">The sequence shown here is derived from an EMBL/GenBank/DDBJ whole genome shotgun (WGS) entry which is preliminary data.</text>
</comment>
<feature type="region of interest" description="Disordered" evidence="1">
    <location>
        <begin position="1"/>
        <end position="34"/>
    </location>
</feature>
<proteinExistence type="predicted"/>
<evidence type="ECO:0000313" key="2">
    <source>
        <dbReference type="EMBL" id="MPN33091.1"/>
    </source>
</evidence>
<evidence type="ECO:0000256" key="1">
    <source>
        <dbReference type="SAM" id="MobiDB-lite"/>
    </source>
</evidence>
<dbReference type="AlphaFoldDB" id="A0A645H245"/>
<feature type="region of interest" description="Disordered" evidence="1">
    <location>
        <begin position="54"/>
        <end position="75"/>
    </location>
</feature>